<dbReference type="InParanoid" id="U2E7A4"/>
<dbReference type="Proteomes" id="UP000005707">
    <property type="component" value="Unassembled WGS sequence"/>
</dbReference>
<keyword evidence="3" id="KW-1185">Reference proteome</keyword>
<protein>
    <submittedName>
        <fullName evidence="2">Prophage ps3 protein 01</fullName>
    </submittedName>
</protein>
<dbReference type="eggNOG" id="COG2944">
    <property type="taxonomic scope" value="Bacteria"/>
</dbReference>
<name>U2E7A4_9MOLU</name>
<gene>
    <name evidence="2" type="primary">ps301</name>
    <name evidence="2" type="ORF">HLPCO_002899</name>
</gene>
<sequence>MYNNDYLLKKIEIECPFCNHVHLVEKRTRQTQALVKGEVVNYEEIYFLCDESKEEENEFIPAGIMDQNLLQVRDAYRKEKNLLTSSEIKEIRDYYELSQRDFSALLGWGDVTITRYESKTIQDETYDDIMRMVFENPMFALKKLDKHKNRFKDQKFKKIRNKIIDKIEKSTSYLKKEEIKSLYVNYIEENEFNGYKEIDIDKVADVIGYFAATVNDLYKVKLMKLLWYADSLYYKRHGKSLTGLVYKHMPYGALPIAFNQIIDLPTVRIEEKLLYNDSVSYKIVPNKNKNINLSNFSLEEVDVLNEIAIKFKDFNSREIVEYMHDEKAYKEIIPFEIIPYSISKELKDLR</sequence>
<dbReference type="Pfam" id="PF13274">
    <property type="entry name" value="SocA_Panacea"/>
    <property type="match status" value="1"/>
</dbReference>
<evidence type="ECO:0000313" key="2">
    <source>
        <dbReference type="EMBL" id="ERJ11078.1"/>
    </source>
</evidence>
<reference evidence="2 3" key="1">
    <citation type="journal article" date="2011" name="J. Bacteriol.">
        <title>Genome sequence of Haloplasma contractile, an unusual contractile bacterium from a deep-sea anoxic brine lake.</title>
        <authorList>
            <person name="Antunes A."/>
            <person name="Alam I."/>
            <person name="El Dorry H."/>
            <person name="Siam R."/>
            <person name="Robertson A."/>
            <person name="Bajic V.B."/>
            <person name="Stingl U."/>
        </authorList>
    </citation>
    <scope>NUCLEOTIDE SEQUENCE [LARGE SCALE GENOMIC DNA]</scope>
    <source>
        <strain evidence="2 3">SSD-17B</strain>
    </source>
</reference>
<evidence type="ECO:0000259" key="1">
    <source>
        <dbReference type="Pfam" id="PF13274"/>
    </source>
</evidence>
<accession>U2E7A4</accession>
<dbReference type="STRING" id="1033810.HLPCO_002899"/>
<dbReference type="NCBIfam" id="TIGR03830">
    <property type="entry name" value="CxxCG_CxxCG_HTH"/>
    <property type="match status" value="1"/>
</dbReference>
<dbReference type="OrthoDB" id="9804491at2"/>
<dbReference type="Gene3D" id="1.10.260.40">
    <property type="entry name" value="lambda repressor-like DNA-binding domains"/>
    <property type="match status" value="1"/>
</dbReference>
<evidence type="ECO:0000313" key="3">
    <source>
        <dbReference type="Proteomes" id="UP000005707"/>
    </source>
</evidence>
<dbReference type="AlphaFoldDB" id="U2E7A4"/>
<dbReference type="InterPro" id="IPR022452">
    <property type="entry name" value="MqsA"/>
</dbReference>
<dbReference type="InterPro" id="IPR025272">
    <property type="entry name" value="SocA_Panacea"/>
</dbReference>
<proteinExistence type="predicted"/>
<dbReference type="RefSeq" id="WP_008824773.1">
    <property type="nucleotide sequence ID" value="NZ_AFNU02000017.1"/>
</dbReference>
<dbReference type="InterPro" id="IPR010982">
    <property type="entry name" value="Lambda_DNA-bd_dom_sf"/>
</dbReference>
<comment type="caution">
    <text evidence="2">The sequence shown here is derived from an EMBL/GenBank/DDBJ whole genome shotgun (WGS) entry which is preliminary data.</text>
</comment>
<reference evidence="2 3" key="2">
    <citation type="journal article" date="2013" name="PLoS ONE">
        <title>INDIGO - INtegrated Data Warehouse of MIcrobial GenOmes with Examples from the Red Sea Extremophiles.</title>
        <authorList>
            <person name="Alam I."/>
            <person name="Antunes A."/>
            <person name="Kamau A.A."/>
            <person name="Ba Alawi W."/>
            <person name="Kalkatawi M."/>
            <person name="Stingl U."/>
            <person name="Bajic V.B."/>
        </authorList>
    </citation>
    <scope>NUCLEOTIDE SEQUENCE [LARGE SCALE GENOMIC DNA]</scope>
    <source>
        <strain evidence="2 3">SSD-17B</strain>
    </source>
</reference>
<dbReference type="GO" id="GO:0003677">
    <property type="term" value="F:DNA binding"/>
    <property type="evidence" value="ECO:0007669"/>
    <property type="project" value="InterPro"/>
</dbReference>
<dbReference type="EMBL" id="AFNU02000017">
    <property type="protein sequence ID" value="ERJ11078.1"/>
    <property type="molecule type" value="Genomic_DNA"/>
</dbReference>
<organism evidence="2 3">
    <name type="scientific">Haloplasma contractile SSD-17B</name>
    <dbReference type="NCBI Taxonomy" id="1033810"/>
    <lineage>
        <taxon>Bacteria</taxon>
        <taxon>Bacillati</taxon>
        <taxon>Mycoplasmatota</taxon>
        <taxon>Mollicutes</taxon>
        <taxon>Haloplasmatales</taxon>
        <taxon>Haloplasmataceae</taxon>
        <taxon>Haloplasma</taxon>
    </lineage>
</organism>
<feature type="domain" description="Antitoxin SocA-like Panacea" evidence="1">
    <location>
        <begin position="222"/>
        <end position="328"/>
    </location>
</feature>